<dbReference type="InterPro" id="IPR029063">
    <property type="entry name" value="SAM-dependent_MTases_sf"/>
</dbReference>
<evidence type="ECO:0000256" key="5">
    <source>
        <dbReference type="ARBA" id="ARBA00038277"/>
    </source>
</evidence>
<dbReference type="Gene3D" id="1.10.10.10">
    <property type="entry name" value="Winged helix-like DNA-binding domain superfamily/Winged helix DNA-binding domain"/>
    <property type="match status" value="1"/>
</dbReference>
<dbReference type="InterPro" id="IPR016461">
    <property type="entry name" value="COMT-like"/>
</dbReference>
<dbReference type="GO" id="GO:0030187">
    <property type="term" value="P:melatonin biosynthetic process"/>
    <property type="evidence" value="ECO:0007669"/>
    <property type="project" value="UniProtKB-ARBA"/>
</dbReference>
<organism evidence="9 10">
    <name type="scientific">Eleusine coracana subsp. coracana</name>
    <dbReference type="NCBI Taxonomy" id="191504"/>
    <lineage>
        <taxon>Eukaryota</taxon>
        <taxon>Viridiplantae</taxon>
        <taxon>Streptophyta</taxon>
        <taxon>Embryophyta</taxon>
        <taxon>Tracheophyta</taxon>
        <taxon>Spermatophyta</taxon>
        <taxon>Magnoliopsida</taxon>
        <taxon>Liliopsida</taxon>
        <taxon>Poales</taxon>
        <taxon>Poaceae</taxon>
        <taxon>PACMAD clade</taxon>
        <taxon>Chloridoideae</taxon>
        <taxon>Cynodonteae</taxon>
        <taxon>Eleusininae</taxon>
        <taxon>Eleusine</taxon>
    </lineage>
</organism>
<dbReference type="Gene3D" id="3.40.50.150">
    <property type="entry name" value="Vaccinia Virus protein VP39"/>
    <property type="match status" value="1"/>
</dbReference>
<dbReference type="GO" id="GO:0017096">
    <property type="term" value="F:acetylserotonin O-methyltransferase activity"/>
    <property type="evidence" value="ECO:0007669"/>
    <property type="project" value="UniProtKB-ARBA"/>
</dbReference>
<evidence type="ECO:0000256" key="4">
    <source>
        <dbReference type="ARBA" id="ARBA00022691"/>
    </source>
</evidence>
<reference evidence="9" key="1">
    <citation type="journal article" date="2018" name="DNA Res.">
        <title>Multiple hybrid de novo genome assembly of finger millet, an orphan allotetraploid crop.</title>
        <authorList>
            <person name="Hatakeyama M."/>
            <person name="Aluri S."/>
            <person name="Balachadran M.T."/>
            <person name="Sivarajan S.R."/>
            <person name="Patrignani A."/>
            <person name="Gruter S."/>
            <person name="Poveda L."/>
            <person name="Shimizu-Inatsugi R."/>
            <person name="Baeten J."/>
            <person name="Francoijs K.J."/>
            <person name="Nataraja K.N."/>
            <person name="Reddy Y.A.N."/>
            <person name="Phadnis S."/>
            <person name="Ravikumar R.L."/>
            <person name="Schlapbach R."/>
            <person name="Sreeman S.M."/>
            <person name="Shimizu K.K."/>
        </authorList>
    </citation>
    <scope>NUCLEOTIDE SEQUENCE</scope>
</reference>
<feature type="domain" description="O-methyltransferase dimerisation" evidence="8">
    <location>
        <begin position="19"/>
        <end position="108"/>
    </location>
</feature>
<dbReference type="InterPro" id="IPR036388">
    <property type="entry name" value="WH-like_DNA-bd_sf"/>
</dbReference>
<keyword evidence="3" id="KW-0808">Transferase</keyword>
<dbReference type="InterPro" id="IPR001077">
    <property type="entry name" value="COMT_C"/>
</dbReference>
<name>A0AAV5CN64_ELECO</name>
<keyword evidence="4" id="KW-0949">S-adenosyl-L-methionine</keyword>
<dbReference type="FunFam" id="1.10.10.10:FF:000292">
    <property type="entry name" value="O-methyltransferase ZRP4"/>
    <property type="match status" value="1"/>
</dbReference>
<evidence type="ECO:0000259" key="7">
    <source>
        <dbReference type="Pfam" id="PF00891"/>
    </source>
</evidence>
<evidence type="ECO:0000256" key="1">
    <source>
        <dbReference type="ARBA" id="ARBA00011738"/>
    </source>
</evidence>
<evidence type="ECO:0000313" key="9">
    <source>
        <dbReference type="EMBL" id="GJM99813.1"/>
    </source>
</evidence>
<feature type="domain" description="O-methyltransferase C-terminal" evidence="7">
    <location>
        <begin position="130"/>
        <end position="341"/>
    </location>
</feature>
<accession>A0AAV5CN64</accession>
<dbReference type="AlphaFoldDB" id="A0AAV5CN64"/>
<feature type="active site" description="Proton acceptor" evidence="6">
    <location>
        <position position="264"/>
    </location>
</feature>
<comment type="caution">
    <text evidence="9">The sequence shown here is derived from an EMBL/GenBank/DDBJ whole genome shotgun (WGS) entry which is preliminary data.</text>
</comment>
<reference evidence="9" key="2">
    <citation type="submission" date="2021-12" db="EMBL/GenBank/DDBJ databases">
        <title>Resequencing data analysis of finger millet.</title>
        <authorList>
            <person name="Hatakeyama M."/>
            <person name="Aluri S."/>
            <person name="Balachadran M.T."/>
            <person name="Sivarajan S.R."/>
            <person name="Poveda L."/>
            <person name="Shimizu-Inatsugi R."/>
            <person name="Schlapbach R."/>
            <person name="Sreeman S.M."/>
            <person name="Shimizu K.K."/>
        </authorList>
    </citation>
    <scope>NUCLEOTIDE SEQUENCE</scope>
</reference>
<dbReference type="Proteomes" id="UP001054889">
    <property type="component" value="Unassembled WGS sequence"/>
</dbReference>
<keyword evidence="2" id="KW-0489">Methyltransferase</keyword>
<dbReference type="PROSITE" id="PS51683">
    <property type="entry name" value="SAM_OMT_II"/>
    <property type="match status" value="1"/>
</dbReference>
<sequence length="359" mass="38634">MTPATEVVVERSSAQLELWHNAFGYVKSMALKSALDLHIAEAIDHHGGTATLSQIATHAALHPSKVPCLRRLMRVLSVTGIFAVVEHPSDGGGEHVYGLTPASRLLVGSSNLAPYLALALDSVSVSSFFGLGEWLRCEEPNSLFEATHGRKPWDMADRNPKFNDLFHDGMAVDSSFIMDVAVTECAGVFRGLGSLIDVAGGLGGAAQAVANAFPDVACTVLDLPHVIANAPPTTGVTTNVKYVAGDMFESIPPANAILLKWVLHDWSDAECVKILKNCNKAIPPRDAGGKVIIIDMVVGAGSSHVKHRETQVLFDLLMMVINGTERDEREWKKIIFDAGFSDYKIIPLTGVRSIIEAYP</sequence>
<protein>
    <recommendedName>
        <fullName evidence="11">O-methyltransferase ZRP4</fullName>
    </recommendedName>
</protein>
<dbReference type="FunFam" id="3.40.50.150:FF:000057">
    <property type="entry name" value="O-methyltransferase ZRP4"/>
    <property type="match status" value="1"/>
</dbReference>
<dbReference type="SUPFAM" id="SSF53335">
    <property type="entry name" value="S-adenosyl-L-methionine-dependent methyltransferases"/>
    <property type="match status" value="1"/>
</dbReference>
<comment type="similarity">
    <text evidence="5">Belongs to the class I-like SAM-binding methyltransferase superfamily. Cation-independent O-methyltransferase family.</text>
</comment>
<evidence type="ECO:0000313" key="10">
    <source>
        <dbReference type="Proteomes" id="UP001054889"/>
    </source>
</evidence>
<proteinExistence type="inferred from homology"/>
<dbReference type="EMBL" id="BQKI01000008">
    <property type="protein sequence ID" value="GJM99813.1"/>
    <property type="molecule type" value="Genomic_DNA"/>
</dbReference>
<evidence type="ECO:0000259" key="8">
    <source>
        <dbReference type="Pfam" id="PF08100"/>
    </source>
</evidence>
<dbReference type="PANTHER" id="PTHR11746">
    <property type="entry name" value="O-METHYLTRANSFERASE"/>
    <property type="match status" value="1"/>
</dbReference>
<dbReference type="Pfam" id="PF00891">
    <property type="entry name" value="Methyltransf_2"/>
    <property type="match status" value="1"/>
</dbReference>
<evidence type="ECO:0000256" key="6">
    <source>
        <dbReference type="PIRSR" id="PIRSR005739-1"/>
    </source>
</evidence>
<evidence type="ECO:0000256" key="3">
    <source>
        <dbReference type="ARBA" id="ARBA00022679"/>
    </source>
</evidence>
<gene>
    <name evidence="9" type="primary">ga16948</name>
    <name evidence="9" type="ORF">PR202_ga16948</name>
</gene>
<dbReference type="GO" id="GO:0032259">
    <property type="term" value="P:methylation"/>
    <property type="evidence" value="ECO:0007669"/>
    <property type="project" value="UniProtKB-KW"/>
</dbReference>
<dbReference type="Pfam" id="PF08100">
    <property type="entry name" value="Dimerisation"/>
    <property type="match status" value="1"/>
</dbReference>
<dbReference type="SUPFAM" id="SSF46785">
    <property type="entry name" value="Winged helix' DNA-binding domain"/>
    <property type="match status" value="1"/>
</dbReference>
<comment type="subunit">
    <text evidence="1">Homodimer.</text>
</comment>
<evidence type="ECO:0000256" key="2">
    <source>
        <dbReference type="ARBA" id="ARBA00022603"/>
    </source>
</evidence>
<dbReference type="InterPro" id="IPR036390">
    <property type="entry name" value="WH_DNA-bd_sf"/>
</dbReference>
<keyword evidence="10" id="KW-1185">Reference proteome</keyword>
<dbReference type="InterPro" id="IPR012967">
    <property type="entry name" value="COMT_dimerisation"/>
</dbReference>
<dbReference type="GO" id="GO:0046983">
    <property type="term" value="F:protein dimerization activity"/>
    <property type="evidence" value="ECO:0007669"/>
    <property type="project" value="InterPro"/>
</dbReference>
<dbReference type="PIRSF" id="PIRSF005739">
    <property type="entry name" value="O-mtase"/>
    <property type="match status" value="1"/>
</dbReference>
<evidence type="ECO:0008006" key="11">
    <source>
        <dbReference type="Google" id="ProtNLM"/>
    </source>
</evidence>